<proteinExistence type="predicted"/>
<protein>
    <recommendedName>
        <fullName evidence="3">N-acetyltransferase domain-containing protein</fullName>
    </recommendedName>
</protein>
<dbReference type="Gene3D" id="3.40.630.30">
    <property type="match status" value="1"/>
</dbReference>
<sequence>MEKFNYKTSCTSSGLGVNVNARRHKFDLYIRIFELGNQYWGGKALVISRIEFNKTRQGHGSELLSFISDFAQEHQYDVIGIEQASTSSIHSFAEKHGFIRLENSSNYSVPVEQITTKTAQL</sequence>
<accession>A0A455U5N2</accession>
<evidence type="ECO:0000313" key="2">
    <source>
        <dbReference type="Proteomes" id="UP000320231"/>
    </source>
</evidence>
<evidence type="ECO:0008006" key="3">
    <source>
        <dbReference type="Google" id="ProtNLM"/>
    </source>
</evidence>
<dbReference type="Proteomes" id="UP000320231">
    <property type="component" value="Chromosome"/>
</dbReference>
<name>A0A455U5N2_9GAMM</name>
<dbReference type="KEGG" id="hsr:HSBAA_21430"/>
<gene>
    <name evidence="1" type="ORF">HSBAA_21430</name>
</gene>
<dbReference type="AlphaFoldDB" id="A0A455U5N2"/>
<dbReference type="EMBL" id="AP019514">
    <property type="protein sequence ID" value="BBI60837.1"/>
    <property type="molecule type" value="Genomic_DNA"/>
</dbReference>
<reference evidence="1 2" key="1">
    <citation type="journal article" date="2019" name="Microbiol. Resour. Announc.">
        <title>Complete Genome Sequence of Halomonas sulfidaeris Strain Esulfide1 Isolated from a Metal Sulfide Rock at a Depth of 2,200 Meters, Obtained Using Nanopore Sequencing.</title>
        <authorList>
            <person name="Saito M."/>
            <person name="Nishigata A."/>
            <person name="Galipon J."/>
            <person name="Arakawa K."/>
        </authorList>
    </citation>
    <scope>NUCLEOTIDE SEQUENCE [LARGE SCALE GENOMIC DNA]</scope>
    <source>
        <strain evidence="1 2">ATCC BAA-803</strain>
    </source>
</reference>
<organism evidence="1 2">
    <name type="scientific">Vreelandella sulfidaeris</name>
    <dbReference type="NCBI Taxonomy" id="115553"/>
    <lineage>
        <taxon>Bacteria</taxon>
        <taxon>Pseudomonadati</taxon>
        <taxon>Pseudomonadota</taxon>
        <taxon>Gammaproteobacteria</taxon>
        <taxon>Oceanospirillales</taxon>
        <taxon>Halomonadaceae</taxon>
        <taxon>Vreelandella</taxon>
    </lineage>
</organism>
<evidence type="ECO:0000313" key="1">
    <source>
        <dbReference type="EMBL" id="BBI60837.1"/>
    </source>
</evidence>
<dbReference type="InterPro" id="IPR016181">
    <property type="entry name" value="Acyl_CoA_acyltransferase"/>
</dbReference>
<dbReference type="SUPFAM" id="SSF55729">
    <property type="entry name" value="Acyl-CoA N-acyltransferases (Nat)"/>
    <property type="match status" value="1"/>
</dbReference>